<organism evidence="11 12">
    <name type="scientific">Actinia tenebrosa</name>
    <name type="common">Australian red waratah sea anemone</name>
    <dbReference type="NCBI Taxonomy" id="6105"/>
    <lineage>
        <taxon>Eukaryota</taxon>
        <taxon>Metazoa</taxon>
        <taxon>Cnidaria</taxon>
        <taxon>Anthozoa</taxon>
        <taxon>Hexacorallia</taxon>
        <taxon>Actiniaria</taxon>
        <taxon>Actiniidae</taxon>
        <taxon>Actinia</taxon>
    </lineage>
</organism>
<evidence type="ECO:0000259" key="9">
    <source>
        <dbReference type="PROSITE" id="PS50089"/>
    </source>
</evidence>
<feature type="repeat" description="NHL" evidence="8">
    <location>
        <begin position="712"/>
        <end position="754"/>
    </location>
</feature>
<dbReference type="SUPFAM" id="SSF57845">
    <property type="entry name" value="B-box zinc-binding domain"/>
    <property type="match status" value="1"/>
</dbReference>
<dbReference type="SUPFAM" id="SSF81296">
    <property type="entry name" value="E set domains"/>
    <property type="match status" value="1"/>
</dbReference>
<evidence type="ECO:0000313" key="12">
    <source>
        <dbReference type="RefSeq" id="XP_031562942.1"/>
    </source>
</evidence>
<name>A0A6P8IBN8_ACTTE</name>
<dbReference type="Gene3D" id="3.30.40.10">
    <property type="entry name" value="Zinc/RING finger domain, C3HC4 (zinc finger)"/>
    <property type="match status" value="1"/>
</dbReference>
<dbReference type="Pfam" id="PF00643">
    <property type="entry name" value="zf-B_box"/>
    <property type="match status" value="1"/>
</dbReference>
<dbReference type="PANTHER" id="PTHR25462:SF291">
    <property type="entry name" value="E3 UBIQUITIN-PROTEIN LIGASE TRIM45"/>
    <property type="match status" value="1"/>
</dbReference>
<dbReference type="OrthoDB" id="342730at2759"/>
<dbReference type="InterPro" id="IPR003649">
    <property type="entry name" value="Bbox_C"/>
</dbReference>
<dbReference type="Gene3D" id="2.60.40.10">
    <property type="entry name" value="Immunoglobulins"/>
    <property type="match status" value="1"/>
</dbReference>
<feature type="repeat" description="NHL" evidence="8">
    <location>
        <begin position="628"/>
        <end position="661"/>
    </location>
</feature>
<feature type="repeat" description="Filamin" evidence="7">
    <location>
        <begin position="421"/>
        <end position="509"/>
    </location>
</feature>
<feature type="domain" description="RING-type" evidence="9">
    <location>
        <begin position="63"/>
        <end position="108"/>
    </location>
</feature>
<evidence type="ECO:0000256" key="8">
    <source>
        <dbReference type="PROSITE-ProRule" id="PRU00504"/>
    </source>
</evidence>
<dbReference type="PANTHER" id="PTHR25462">
    <property type="entry name" value="BONUS, ISOFORM C-RELATED"/>
    <property type="match status" value="1"/>
</dbReference>
<dbReference type="SMART" id="SM00557">
    <property type="entry name" value="IG_FLMN"/>
    <property type="match status" value="1"/>
</dbReference>
<dbReference type="SUPFAM" id="SSF101898">
    <property type="entry name" value="NHL repeat"/>
    <property type="match status" value="1"/>
</dbReference>
<dbReference type="InterPro" id="IPR011042">
    <property type="entry name" value="6-blade_b-propeller_TolB-like"/>
</dbReference>
<dbReference type="Pfam" id="PF01436">
    <property type="entry name" value="NHL"/>
    <property type="match status" value="5"/>
</dbReference>
<evidence type="ECO:0000313" key="11">
    <source>
        <dbReference type="Proteomes" id="UP000515163"/>
    </source>
</evidence>
<dbReference type="KEGG" id="aten:116298567"/>
<protein>
    <submittedName>
        <fullName evidence="12">E3 ubiquitin-protein ligase TRIM71-like</fullName>
    </submittedName>
</protein>
<dbReference type="AlphaFoldDB" id="A0A6P8IBN8"/>
<dbReference type="SMART" id="SM00336">
    <property type="entry name" value="BBOX"/>
    <property type="match status" value="2"/>
</dbReference>
<evidence type="ECO:0000256" key="3">
    <source>
        <dbReference type="ARBA" id="ARBA00022737"/>
    </source>
</evidence>
<dbReference type="InterPro" id="IPR047153">
    <property type="entry name" value="TRIM45/56/19-like"/>
</dbReference>
<dbReference type="SUPFAM" id="SSF57850">
    <property type="entry name" value="RING/U-box"/>
    <property type="match status" value="1"/>
</dbReference>
<feature type="repeat" description="NHL" evidence="8">
    <location>
        <begin position="526"/>
        <end position="567"/>
    </location>
</feature>
<dbReference type="PROSITE" id="PS50194">
    <property type="entry name" value="FILAMIN_REPEAT"/>
    <property type="match status" value="1"/>
</dbReference>
<dbReference type="PROSITE" id="PS00028">
    <property type="entry name" value="ZINC_FINGER_C2H2_1"/>
    <property type="match status" value="1"/>
</dbReference>
<dbReference type="Pfam" id="PF00630">
    <property type="entry name" value="Filamin"/>
    <property type="match status" value="1"/>
</dbReference>
<dbReference type="InterPro" id="IPR018957">
    <property type="entry name" value="Znf_C3HC4_RING-type"/>
</dbReference>
<evidence type="ECO:0000256" key="4">
    <source>
        <dbReference type="ARBA" id="ARBA00022771"/>
    </source>
</evidence>
<dbReference type="InParanoid" id="A0A6P8IBN8"/>
<dbReference type="InterPro" id="IPR000315">
    <property type="entry name" value="Znf_B-box"/>
</dbReference>
<reference evidence="12" key="1">
    <citation type="submission" date="2025-08" db="UniProtKB">
        <authorList>
            <consortium name="RefSeq"/>
        </authorList>
    </citation>
    <scope>IDENTIFICATION</scope>
    <source>
        <tissue evidence="12">Tentacle</tissue>
    </source>
</reference>
<feature type="domain" description="B box-type" evidence="10">
    <location>
        <begin position="141"/>
        <end position="188"/>
    </location>
</feature>
<keyword evidence="2" id="KW-0479">Metal-binding</keyword>
<sequence length="806" mass="89860">MGFEMDSGIIKRWKTLESLSVEDYFDDITQIRRWSSSGKLNSERATNVGTKRNKASQLPGVTCSVCNQRYNRPKLLPCLHSFCQSCIDSLVKLSEGENRLEIACPTCSTQNDIPKLVENLPTNFILLQTLAEMDALEEKEKPIVICANCDDASHATGVCVQCAEFLCEKCTSAHRRVRLTRDHCITLLASQSRPIPTEEQRNNTFQDLTKCKNHQQEELAYFCNTCRRFICRECTVQEHDKVSHDFEPLKETSETRKETMAALLGEARVRLPFMRRTLLEIEHAARDIPRHVDAIAEEIQSSTLRYVRALREREFQLLDDLDALREYKTTLLSEQKERLMRRVESLESACTFTQRLLNEDDSLHVTVASDYAVERLSQLNSDGIEIQPVEGPEIEYVAQEDMLFEIINTAGSVENGATFFKVRILGEGLFEAAVGKASTFTLAMNDEVSLQDLDIRIETPDGVLLSCDINQLSDGIARVSYTPKIHGEHEISIQAQGDHVEGSPYAVHVKKGHMSYGSKNTPVCLRFGNKGTGLGETDGPTDVTVRSNGSIVVADTGNHRIQLFDGRGGILHEFGSHGNEPGKFQSPAGICVDQRGNIVVSDQMNNRVQIFNVDGVLLKHFGPKCDKGGELKGPLGVTVDEEGQILVADQSNHRVAIFNERGSFLQEFGCLGTRNGEFNTPSFIAVNQDGEIYVTDTCNHRVQIFDMSGKYIGKFGRPGTGNGEFQYPKGIAIDASGYVFISDRTNRVQVFNHHFRYVCKFGGKQSGDGQLNSPSGIDYTPEGRVAVADTSNNCVKVFYFPKDQSL</sequence>
<dbReference type="Gene3D" id="3.30.160.60">
    <property type="entry name" value="Classic Zinc Finger"/>
    <property type="match status" value="1"/>
</dbReference>
<accession>A0A6P8IBN8</accession>
<dbReference type="InterPro" id="IPR001298">
    <property type="entry name" value="Filamin/ABP280_rpt"/>
</dbReference>
<dbReference type="GO" id="GO:0008270">
    <property type="term" value="F:zinc ion binding"/>
    <property type="evidence" value="ECO:0007669"/>
    <property type="project" value="UniProtKB-KW"/>
</dbReference>
<dbReference type="InterPro" id="IPR013083">
    <property type="entry name" value="Znf_RING/FYVE/PHD"/>
</dbReference>
<dbReference type="RefSeq" id="XP_031562942.1">
    <property type="nucleotide sequence ID" value="XM_031707082.1"/>
</dbReference>
<feature type="domain" description="B box-type" evidence="10">
    <location>
        <begin position="206"/>
        <end position="249"/>
    </location>
</feature>
<keyword evidence="4 6" id="KW-0863">Zinc-finger</keyword>
<dbReference type="PROSITE" id="PS00518">
    <property type="entry name" value="ZF_RING_1"/>
    <property type="match status" value="1"/>
</dbReference>
<keyword evidence="5" id="KW-0862">Zinc</keyword>
<dbReference type="InterPro" id="IPR013087">
    <property type="entry name" value="Znf_C2H2_type"/>
</dbReference>
<gene>
    <name evidence="12" type="primary">LOC116298567</name>
</gene>
<dbReference type="Gene3D" id="2.120.10.30">
    <property type="entry name" value="TolB, C-terminal domain"/>
    <property type="match status" value="2"/>
</dbReference>
<dbReference type="InterPro" id="IPR017868">
    <property type="entry name" value="Filamin/ABP280_repeat-like"/>
</dbReference>
<feature type="repeat" description="NHL" evidence="8">
    <location>
        <begin position="665"/>
        <end position="708"/>
    </location>
</feature>
<evidence type="ECO:0000256" key="2">
    <source>
        <dbReference type="ARBA" id="ARBA00022723"/>
    </source>
</evidence>
<evidence type="ECO:0000256" key="6">
    <source>
        <dbReference type="PROSITE-ProRule" id="PRU00024"/>
    </source>
</evidence>
<dbReference type="Proteomes" id="UP000515163">
    <property type="component" value="Unplaced"/>
</dbReference>
<dbReference type="InterPro" id="IPR001258">
    <property type="entry name" value="NHL_repeat"/>
</dbReference>
<evidence type="ECO:0000256" key="1">
    <source>
        <dbReference type="ARBA" id="ARBA00008518"/>
    </source>
</evidence>
<dbReference type="SMART" id="SM00502">
    <property type="entry name" value="BBC"/>
    <property type="match status" value="1"/>
</dbReference>
<dbReference type="Pfam" id="PF00097">
    <property type="entry name" value="zf-C3HC4"/>
    <property type="match status" value="1"/>
</dbReference>
<evidence type="ECO:0000256" key="7">
    <source>
        <dbReference type="PROSITE-ProRule" id="PRU00087"/>
    </source>
</evidence>
<dbReference type="GO" id="GO:0061630">
    <property type="term" value="F:ubiquitin protein ligase activity"/>
    <property type="evidence" value="ECO:0007669"/>
    <property type="project" value="TreeGrafter"/>
</dbReference>
<dbReference type="PROSITE" id="PS50089">
    <property type="entry name" value="ZF_RING_2"/>
    <property type="match status" value="1"/>
</dbReference>
<keyword evidence="11" id="KW-1185">Reference proteome</keyword>
<dbReference type="GeneID" id="116298567"/>
<evidence type="ECO:0000259" key="10">
    <source>
        <dbReference type="PROSITE" id="PS50119"/>
    </source>
</evidence>
<dbReference type="SMART" id="SM00184">
    <property type="entry name" value="RING"/>
    <property type="match status" value="1"/>
</dbReference>
<dbReference type="InterPro" id="IPR014756">
    <property type="entry name" value="Ig_E-set"/>
</dbReference>
<comment type="similarity">
    <text evidence="1">Belongs to the TRIM/RBCC family.</text>
</comment>
<evidence type="ECO:0000256" key="5">
    <source>
        <dbReference type="ARBA" id="ARBA00022833"/>
    </source>
</evidence>
<dbReference type="PROSITE" id="PS50119">
    <property type="entry name" value="ZF_BBOX"/>
    <property type="match status" value="2"/>
</dbReference>
<dbReference type="PROSITE" id="PS51125">
    <property type="entry name" value="NHL"/>
    <property type="match status" value="6"/>
</dbReference>
<dbReference type="InterPro" id="IPR001841">
    <property type="entry name" value="Znf_RING"/>
</dbReference>
<proteinExistence type="inferred from homology"/>
<dbReference type="InterPro" id="IPR013783">
    <property type="entry name" value="Ig-like_fold"/>
</dbReference>
<dbReference type="InterPro" id="IPR017907">
    <property type="entry name" value="Znf_RING_CS"/>
</dbReference>
<feature type="repeat" description="NHL" evidence="8">
    <location>
        <begin position="758"/>
        <end position="801"/>
    </location>
</feature>
<keyword evidence="3" id="KW-0677">Repeat</keyword>
<feature type="repeat" description="NHL" evidence="8">
    <location>
        <begin position="571"/>
        <end position="614"/>
    </location>
</feature>